<dbReference type="EMBL" id="LNIX01000005">
    <property type="protein sequence ID" value="OXA54966.1"/>
    <property type="molecule type" value="Genomic_DNA"/>
</dbReference>
<dbReference type="PANTHER" id="PTHR11626">
    <property type="entry name" value="FARNESYL-DIPHOSPHATE FARNESYLTRANSFERASE"/>
    <property type="match status" value="1"/>
</dbReference>
<organism evidence="1 2">
    <name type="scientific">Folsomia candida</name>
    <name type="common">Springtail</name>
    <dbReference type="NCBI Taxonomy" id="158441"/>
    <lineage>
        <taxon>Eukaryota</taxon>
        <taxon>Metazoa</taxon>
        <taxon>Ecdysozoa</taxon>
        <taxon>Arthropoda</taxon>
        <taxon>Hexapoda</taxon>
        <taxon>Collembola</taxon>
        <taxon>Entomobryomorpha</taxon>
        <taxon>Isotomoidea</taxon>
        <taxon>Isotomidae</taxon>
        <taxon>Proisotominae</taxon>
        <taxon>Folsomia</taxon>
    </lineage>
</organism>
<dbReference type="SFLD" id="SFLDG01018">
    <property type="entry name" value="Squalene/Phytoene_Synthase_Lik"/>
    <property type="match status" value="1"/>
</dbReference>
<dbReference type="Gene3D" id="1.10.600.10">
    <property type="entry name" value="Farnesyl Diphosphate Synthase"/>
    <property type="match status" value="1"/>
</dbReference>
<gene>
    <name evidence="1" type="ORF">Fcan01_10534</name>
</gene>
<dbReference type="OrthoDB" id="431150at2759"/>
<dbReference type="GO" id="GO:0045338">
    <property type="term" value="P:farnesyl diphosphate metabolic process"/>
    <property type="evidence" value="ECO:0007669"/>
    <property type="project" value="InterPro"/>
</dbReference>
<proteinExistence type="predicted"/>
<dbReference type="SUPFAM" id="SSF48576">
    <property type="entry name" value="Terpenoid synthases"/>
    <property type="match status" value="1"/>
</dbReference>
<reference evidence="1 2" key="1">
    <citation type="submission" date="2015-12" db="EMBL/GenBank/DDBJ databases">
        <title>The genome of Folsomia candida.</title>
        <authorList>
            <person name="Faddeeva A."/>
            <person name="Derks M.F."/>
            <person name="Anvar Y."/>
            <person name="Smit S."/>
            <person name="Van Straalen N."/>
            <person name="Roelofs D."/>
        </authorList>
    </citation>
    <scope>NUCLEOTIDE SEQUENCE [LARGE SCALE GENOMIC DNA]</scope>
    <source>
        <strain evidence="1 2">VU population</strain>
        <tissue evidence="1">Whole body</tissue>
    </source>
</reference>
<protein>
    <submittedName>
        <fullName evidence="1">Botryococcus squalene synthase</fullName>
    </submittedName>
</protein>
<dbReference type="Pfam" id="PF00494">
    <property type="entry name" value="SQS_PSY"/>
    <property type="match status" value="1"/>
</dbReference>
<dbReference type="InterPro" id="IPR002060">
    <property type="entry name" value="Squ/phyt_synthse"/>
</dbReference>
<comment type="caution">
    <text evidence="1">The sequence shown here is derived from an EMBL/GenBank/DDBJ whole genome shotgun (WGS) entry which is preliminary data.</text>
</comment>
<evidence type="ECO:0000313" key="1">
    <source>
        <dbReference type="EMBL" id="OXA54966.1"/>
    </source>
</evidence>
<dbReference type="InterPro" id="IPR008949">
    <property type="entry name" value="Isoprenoid_synthase_dom_sf"/>
</dbReference>
<dbReference type="AlphaFoldDB" id="A0A226EE66"/>
<dbReference type="PANTHER" id="PTHR11626:SF2">
    <property type="entry name" value="SQUALENE SYNTHASE"/>
    <property type="match status" value="1"/>
</dbReference>
<dbReference type="GO" id="GO:0051996">
    <property type="term" value="F:squalene synthase [NAD(P)H] activity"/>
    <property type="evidence" value="ECO:0007669"/>
    <property type="project" value="InterPro"/>
</dbReference>
<dbReference type="STRING" id="158441.A0A226EE66"/>
<accession>A0A226EE66</accession>
<evidence type="ECO:0000313" key="2">
    <source>
        <dbReference type="Proteomes" id="UP000198287"/>
    </source>
</evidence>
<dbReference type="SFLD" id="SFLDS00005">
    <property type="entry name" value="Isoprenoid_Synthase_Type_I"/>
    <property type="match status" value="1"/>
</dbReference>
<name>A0A226EE66_FOLCA</name>
<dbReference type="InterPro" id="IPR044844">
    <property type="entry name" value="Trans_IPPS_euk-type"/>
</dbReference>
<keyword evidence="2" id="KW-1185">Reference proteome</keyword>
<sequence length="370" mass="42073">METVKQKSCKSWITKPREILALRTLIKLKYARDPGQEKDQWCYDMLLNFGEAFGMMCKLLPSEMQHFLAALYLALRVIDTIEDDVGKSYGLNPKEITLMQNLPKVRTFYLQLSPVLQTLVDSAVQEMARGMIKFLAKPQDQPLCDTFVDLEEYCYIVAGIAQKAIFSFLTEEGFELEENVSRLIPGEPGWLTGSISYSIFNQEANIIRDIADDTMAAKSSRLYWPKELVEKYVAQQSDLVIPANRKVAISCLNELIAHTLTHVVPMLEWLDNLKCKKAKETMCVFFLKNLATLAILYGNGKTFKYVLKPSVPTLAYLLEISTDFGKILQATKKYCGVICRKVGPRDVHKGLVLREVYAIMAKCDYLLLKC</sequence>
<dbReference type="Proteomes" id="UP000198287">
    <property type="component" value="Unassembled WGS sequence"/>
</dbReference>